<proteinExistence type="predicted"/>
<feature type="transmembrane region" description="Helical" evidence="1">
    <location>
        <begin position="394"/>
        <end position="414"/>
    </location>
</feature>
<feature type="transmembrane region" description="Helical" evidence="1">
    <location>
        <begin position="370"/>
        <end position="388"/>
    </location>
</feature>
<feature type="transmembrane region" description="Helical" evidence="1">
    <location>
        <begin position="149"/>
        <end position="172"/>
    </location>
</feature>
<dbReference type="RefSeq" id="WP_127724768.1">
    <property type="nucleotide sequence ID" value="NZ_RLIH01000009.1"/>
</dbReference>
<comment type="caution">
    <text evidence="2">The sequence shown here is derived from an EMBL/GenBank/DDBJ whole genome shotgun (WGS) entry which is preliminary data.</text>
</comment>
<feature type="transmembrane region" description="Helical" evidence="1">
    <location>
        <begin position="184"/>
        <end position="204"/>
    </location>
</feature>
<evidence type="ECO:0000313" key="2">
    <source>
        <dbReference type="EMBL" id="RVU54546.1"/>
    </source>
</evidence>
<name>A0A437S6C2_9FIRM</name>
<dbReference type="AlphaFoldDB" id="A0A437S6C2"/>
<reference evidence="2 3" key="1">
    <citation type="submission" date="2018-11" db="EMBL/GenBank/DDBJ databases">
        <title>Genome sequencing and assembly of Anaerosphaera sp. nov., GS7-6-2.</title>
        <authorList>
            <person name="Rettenmaier R."/>
            <person name="Liebl W."/>
            <person name="Zverlov V."/>
        </authorList>
    </citation>
    <scope>NUCLEOTIDE SEQUENCE [LARGE SCALE GENOMIC DNA]</scope>
    <source>
        <strain evidence="2 3">GS7-6-2</strain>
    </source>
</reference>
<feature type="transmembrane region" description="Helical" evidence="1">
    <location>
        <begin position="92"/>
        <end position="116"/>
    </location>
</feature>
<evidence type="ECO:0000256" key="1">
    <source>
        <dbReference type="SAM" id="Phobius"/>
    </source>
</evidence>
<feature type="transmembrane region" description="Helical" evidence="1">
    <location>
        <begin position="245"/>
        <end position="264"/>
    </location>
</feature>
<evidence type="ECO:0000313" key="3">
    <source>
        <dbReference type="Proteomes" id="UP000288812"/>
    </source>
</evidence>
<dbReference type="Proteomes" id="UP000288812">
    <property type="component" value="Unassembled WGS sequence"/>
</dbReference>
<feature type="transmembrane region" description="Helical" evidence="1">
    <location>
        <begin position="122"/>
        <end position="142"/>
    </location>
</feature>
<feature type="transmembrane region" description="Helical" evidence="1">
    <location>
        <begin position="314"/>
        <end position="336"/>
    </location>
</feature>
<feature type="transmembrane region" description="Helical" evidence="1">
    <location>
        <begin position="21"/>
        <end position="41"/>
    </location>
</feature>
<dbReference type="OrthoDB" id="9833608at2"/>
<keyword evidence="3" id="KW-1185">Reference proteome</keyword>
<keyword evidence="1" id="KW-0812">Transmembrane</keyword>
<protein>
    <submittedName>
        <fullName evidence="2">Uncharacterized protein</fullName>
    </submittedName>
</protein>
<accession>A0A437S6C2</accession>
<gene>
    <name evidence="2" type="ORF">EF514_07265</name>
</gene>
<feature type="transmembrane region" description="Helical" evidence="1">
    <location>
        <begin position="270"/>
        <end position="286"/>
    </location>
</feature>
<keyword evidence="1" id="KW-1133">Transmembrane helix</keyword>
<feature type="transmembrane region" description="Helical" evidence="1">
    <location>
        <begin position="53"/>
        <end position="71"/>
    </location>
</feature>
<dbReference type="EMBL" id="RLIH01000009">
    <property type="protein sequence ID" value="RVU54546.1"/>
    <property type="molecule type" value="Genomic_DNA"/>
</dbReference>
<keyword evidence="1" id="KW-0472">Membrane</keyword>
<organism evidence="2 3">
    <name type="scientific">Anaerosphaera multitolerans</name>
    <dbReference type="NCBI Taxonomy" id="2487351"/>
    <lineage>
        <taxon>Bacteria</taxon>
        <taxon>Bacillati</taxon>
        <taxon>Bacillota</taxon>
        <taxon>Tissierellia</taxon>
        <taxon>Tissierellales</taxon>
        <taxon>Peptoniphilaceae</taxon>
        <taxon>Anaerosphaera</taxon>
    </lineage>
</organism>
<sequence length="431" mass="49712">MKNFKKLLIINHISGKGIFKGMFIAYLFFIGMAFANHIGYLDDEIVKLSLMNQIVFYFFIFTCITLLVMPLGKFNKKLLLSYPLDSVKSYSLSILTYNIFIVLTFYLVVFIFALILGDDLFFNSYIWIIDLMLLTTIAKSMYENKLNKLISIMASIFIVIPLLSYFMGVNLYLLVFYESNTHKILSLILLIILSLIFIFNAFTINNEFIEVRNKISRDDEEIKYEKTSKSKFILRLKTWPTDNKNNAFIIGVYSYFLLASVFNAKTVESRILACMVLIPVFFIAIYDSCNIHDFLIGLPINLTEFHLKERKQKLFIFIILNLIVAVVLKFILQISITENIPVYINGFFISMILYSLYELIYVFSGLNATLIALTIFNINIGFTTNYFNVTSLKVIIFFAVVAIILFVLSFIGTVKYIESGVSILPPLKKSM</sequence>